<sequence length="289" mass="33228">MEPTRLSEYERTRYYDGVQGHLLARTSSYEFPDFSGMSSEWPYNRGPDYSKVFNTIGKYPLVAIWSDRLAGSIQDALSNVEWQAFYPIRIGVSPKRYILTDYPKLPERELVLMVDVVPDTTNWERAIPIALACRSLLRNQGIYDIEVEMREIHREPYGSNTAEFENALESKFWENQAPSWLSDTFNQKLLPILPLLGHTIQPSHATTAGTMGLYIKLDGRPSEVYGLTCRHVVAPSNGDNQQHLVNRGYKGLLKQIRDSLHSSEQTLDPLMRMAEYKRMKYDMDPRLGT</sequence>
<dbReference type="AlphaFoldDB" id="A0AAE0JXH9"/>
<protein>
    <submittedName>
        <fullName evidence="1">Uncharacterized protein</fullName>
    </submittedName>
</protein>
<accession>A0AAE0JXH9</accession>
<name>A0AAE0JXH9_9PEZI</name>
<reference evidence="1" key="2">
    <citation type="submission" date="2023-06" db="EMBL/GenBank/DDBJ databases">
        <authorList>
            <consortium name="Lawrence Berkeley National Laboratory"/>
            <person name="Haridas S."/>
            <person name="Hensen N."/>
            <person name="Bonometti L."/>
            <person name="Westerberg I."/>
            <person name="Brannstrom I.O."/>
            <person name="Guillou S."/>
            <person name="Cros-Aarteil S."/>
            <person name="Calhoun S."/>
            <person name="Kuo A."/>
            <person name="Mondo S."/>
            <person name="Pangilinan J."/>
            <person name="Riley R."/>
            <person name="Labutti K."/>
            <person name="Andreopoulos B."/>
            <person name="Lipzen A."/>
            <person name="Chen C."/>
            <person name="Yanf M."/>
            <person name="Daum C."/>
            <person name="Ng V."/>
            <person name="Clum A."/>
            <person name="Steindorff A."/>
            <person name="Ohm R."/>
            <person name="Martin F."/>
            <person name="Silar P."/>
            <person name="Natvig D."/>
            <person name="Lalanne C."/>
            <person name="Gautier V."/>
            <person name="Ament-Velasquez S.L."/>
            <person name="Kruys A."/>
            <person name="Hutchinson M.I."/>
            <person name="Powell A.J."/>
            <person name="Barry K."/>
            <person name="Miller A.N."/>
            <person name="Grigoriev I.V."/>
            <person name="Debuchy R."/>
            <person name="Gladieux P."/>
            <person name="Thoren M.H."/>
            <person name="Johannesson H."/>
        </authorList>
    </citation>
    <scope>NUCLEOTIDE SEQUENCE</scope>
    <source>
        <strain evidence="1">CBS 958.72</strain>
    </source>
</reference>
<reference evidence="1" key="1">
    <citation type="journal article" date="2023" name="Mol. Phylogenet. Evol.">
        <title>Genome-scale phylogeny and comparative genomics of the fungal order Sordariales.</title>
        <authorList>
            <person name="Hensen N."/>
            <person name="Bonometti L."/>
            <person name="Westerberg I."/>
            <person name="Brannstrom I.O."/>
            <person name="Guillou S."/>
            <person name="Cros-Aarteil S."/>
            <person name="Calhoun S."/>
            <person name="Haridas S."/>
            <person name="Kuo A."/>
            <person name="Mondo S."/>
            <person name="Pangilinan J."/>
            <person name="Riley R."/>
            <person name="LaButti K."/>
            <person name="Andreopoulos B."/>
            <person name="Lipzen A."/>
            <person name="Chen C."/>
            <person name="Yan M."/>
            <person name="Daum C."/>
            <person name="Ng V."/>
            <person name="Clum A."/>
            <person name="Steindorff A."/>
            <person name="Ohm R.A."/>
            <person name="Martin F."/>
            <person name="Silar P."/>
            <person name="Natvig D.O."/>
            <person name="Lalanne C."/>
            <person name="Gautier V."/>
            <person name="Ament-Velasquez S.L."/>
            <person name="Kruys A."/>
            <person name="Hutchinson M.I."/>
            <person name="Powell A.J."/>
            <person name="Barry K."/>
            <person name="Miller A.N."/>
            <person name="Grigoriev I.V."/>
            <person name="Debuchy R."/>
            <person name="Gladieux P."/>
            <person name="Hiltunen Thoren M."/>
            <person name="Johannesson H."/>
        </authorList>
    </citation>
    <scope>NUCLEOTIDE SEQUENCE</scope>
    <source>
        <strain evidence="1">CBS 958.72</strain>
    </source>
</reference>
<organism evidence="1 2">
    <name type="scientific">Lasiosphaeria ovina</name>
    <dbReference type="NCBI Taxonomy" id="92902"/>
    <lineage>
        <taxon>Eukaryota</taxon>
        <taxon>Fungi</taxon>
        <taxon>Dikarya</taxon>
        <taxon>Ascomycota</taxon>
        <taxon>Pezizomycotina</taxon>
        <taxon>Sordariomycetes</taxon>
        <taxon>Sordariomycetidae</taxon>
        <taxon>Sordariales</taxon>
        <taxon>Lasiosphaeriaceae</taxon>
        <taxon>Lasiosphaeria</taxon>
    </lineage>
</organism>
<keyword evidence="2" id="KW-1185">Reference proteome</keyword>
<proteinExistence type="predicted"/>
<comment type="caution">
    <text evidence="1">The sequence shown here is derived from an EMBL/GenBank/DDBJ whole genome shotgun (WGS) entry which is preliminary data.</text>
</comment>
<dbReference type="Proteomes" id="UP001287356">
    <property type="component" value="Unassembled WGS sequence"/>
</dbReference>
<evidence type="ECO:0000313" key="2">
    <source>
        <dbReference type="Proteomes" id="UP001287356"/>
    </source>
</evidence>
<gene>
    <name evidence="1" type="ORF">B0T24DRAFT_415348</name>
</gene>
<dbReference type="EMBL" id="JAULSN010000008">
    <property type="protein sequence ID" value="KAK3366169.1"/>
    <property type="molecule type" value="Genomic_DNA"/>
</dbReference>
<evidence type="ECO:0000313" key="1">
    <source>
        <dbReference type="EMBL" id="KAK3366169.1"/>
    </source>
</evidence>